<keyword evidence="4 10" id="KW-0378">Hydrolase</keyword>
<evidence type="ECO:0000256" key="6">
    <source>
        <dbReference type="ARBA" id="ARBA00022833"/>
    </source>
</evidence>
<evidence type="ECO:0000256" key="7">
    <source>
        <dbReference type="ARBA" id="ARBA00023004"/>
    </source>
</evidence>
<keyword evidence="6" id="KW-0862">Zinc</keyword>
<evidence type="ECO:0000256" key="3">
    <source>
        <dbReference type="ARBA" id="ARBA00022723"/>
    </source>
</evidence>
<dbReference type="Pfam" id="PF01979">
    <property type="entry name" value="Amidohydro_1"/>
    <property type="match status" value="1"/>
</dbReference>
<dbReference type="Proteomes" id="UP001210231">
    <property type="component" value="Unassembled WGS sequence"/>
</dbReference>
<evidence type="ECO:0000256" key="1">
    <source>
        <dbReference type="ARBA" id="ARBA00005023"/>
    </source>
</evidence>
<dbReference type="EMBL" id="JAQGEF010000010">
    <property type="protein sequence ID" value="MDA3615155.1"/>
    <property type="molecule type" value="Genomic_DNA"/>
</dbReference>
<comment type="caution">
    <text evidence="10">The sequence shown here is derived from an EMBL/GenBank/DDBJ whole genome shotgun (WGS) entry which is preliminary data.</text>
</comment>
<evidence type="ECO:0000256" key="8">
    <source>
        <dbReference type="NCBIfam" id="TIGR01224"/>
    </source>
</evidence>
<reference evidence="10 11" key="1">
    <citation type="submission" date="2022-12" db="EMBL/GenBank/DDBJ databases">
        <title>Chitinophagaceae gen. sp. nov., a new member of the family Chitinophagaceae, isolated from soil in a chemical factory.</title>
        <authorList>
            <person name="Ke Z."/>
        </authorList>
    </citation>
    <scope>NUCLEOTIDE SEQUENCE [LARGE SCALE GENOMIC DNA]</scope>
    <source>
        <strain evidence="10 11">LY-5</strain>
    </source>
</reference>
<dbReference type="RefSeq" id="WP_407031479.1">
    <property type="nucleotide sequence ID" value="NZ_JAQGEF010000010.1"/>
</dbReference>
<evidence type="ECO:0000256" key="5">
    <source>
        <dbReference type="ARBA" id="ARBA00022808"/>
    </source>
</evidence>
<dbReference type="EC" id="3.5.2.7" evidence="2 8"/>
<evidence type="ECO:0000313" key="10">
    <source>
        <dbReference type="EMBL" id="MDA3615155.1"/>
    </source>
</evidence>
<dbReference type="InterPro" id="IPR006680">
    <property type="entry name" value="Amidohydro-rel"/>
</dbReference>
<keyword evidence="7" id="KW-0408">Iron</keyword>
<dbReference type="NCBIfam" id="TIGR01224">
    <property type="entry name" value="hutI"/>
    <property type="match status" value="1"/>
</dbReference>
<organism evidence="10 11">
    <name type="scientific">Polluticaenibacter yanchengensis</name>
    <dbReference type="NCBI Taxonomy" id="3014562"/>
    <lineage>
        <taxon>Bacteria</taxon>
        <taxon>Pseudomonadati</taxon>
        <taxon>Bacteroidota</taxon>
        <taxon>Chitinophagia</taxon>
        <taxon>Chitinophagales</taxon>
        <taxon>Chitinophagaceae</taxon>
        <taxon>Polluticaenibacter</taxon>
    </lineage>
</organism>
<keyword evidence="11" id="KW-1185">Reference proteome</keyword>
<dbReference type="Gene3D" id="3.20.20.140">
    <property type="entry name" value="Metal-dependent hydrolases"/>
    <property type="match status" value="1"/>
</dbReference>
<evidence type="ECO:0000256" key="2">
    <source>
        <dbReference type="ARBA" id="ARBA00012864"/>
    </source>
</evidence>
<dbReference type="InterPro" id="IPR032466">
    <property type="entry name" value="Metal_Hydrolase"/>
</dbReference>
<name>A0ABT4ULR5_9BACT</name>
<dbReference type="PANTHER" id="PTHR42752">
    <property type="entry name" value="IMIDAZOLONEPROPIONASE"/>
    <property type="match status" value="1"/>
</dbReference>
<evidence type="ECO:0000313" key="11">
    <source>
        <dbReference type="Proteomes" id="UP001210231"/>
    </source>
</evidence>
<dbReference type="Gene3D" id="2.30.40.10">
    <property type="entry name" value="Urease, subunit C, domain 1"/>
    <property type="match status" value="1"/>
</dbReference>
<evidence type="ECO:0000256" key="4">
    <source>
        <dbReference type="ARBA" id="ARBA00022801"/>
    </source>
</evidence>
<dbReference type="PANTHER" id="PTHR42752:SF1">
    <property type="entry name" value="IMIDAZOLONEPROPIONASE-RELATED"/>
    <property type="match status" value="1"/>
</dbReference>
<keyword evidence="5" id="KW-0369">Histidine metabolism</keyword>
<proteinExistence type="predicted"/>
<keyword evidence="3" id="KW-0479">Metal-binding</keyword>
<feature type="domain" description="Amidohydrolase-related" evidence="9">
    <location>
        <begin position="68"/>
        <end position="376"/>
    </location>
</feature>
<comment type="pathway">
    <text evidence="1">Amino-acid degradation.</text>
</comment>
<dbReference type="InterPro" id="IPR005920">
    <property type="entry name" value="HutI"/>
</dbReference>
<dbReference type="InterPro" id="IPR011059">
    <property type="entry name" value="Metal-dep_hydrolase_composite"/>
</dbReference>
<dbReference type="SUPFAM" id="SSF51338">
    <property type="entry name" value="Composite domain of metallo-dependent hydrolases"/>
    <property type="match status" value="1"/>
</dbReference>
<sequence>MRILGPFAQIITLKHLICNGPINDEALEVIGFGGIVVENGIIISVGNFDEIKQQFPDSEIETPEVYGVLIPGFIDCHTHICFGGNRRMDYAMRLNGKSYLEIAESGGGIYSTVRQTRSISSDDLYESLKQRAIRHFHEGVTTIEIKSGYGLTIESELKMLDAINKLKLNSDFDIVPTCLAAHMKPKDFEGDEWAYLAHIVSNLFPELKEKQLTNRIDIFTEKTAFSLEASQWYINKAIENGFDVTVHADQFTSGSARMAVETGAVSVDHLENTSESDINILAKSGAVCVALPGASIGLGMKFTPARKLLDAGACLAIASDWNPGSAPQGNLLSQASILGTFEKISISETLAGLTFRAANALKVNNVGRLDCGYKMHAQLYNTEDYRDIFYYQGALKPCKVWTN</sequence>
<dbReference type="SUPFAM" id="SSF51556">
    <property type="entry name" value="Metallo-dependent hydrolases"/>
    <property type="match status" value="1"/>
</dbReference>
<gene>
    <name evidence="10" type="primary">hutI</name>
    <name evidence="10" type="ORF">O3P16_10075</name>
</gene>
<protein>
    <recommendedName>
        <fullName evidence="2 8">Imidazolonepropionase</fullName>
        <ecNumber evidence="2 8">3.5.2.7</ecNumber>
    </recommendedName>
</protein>
<accession>A0ABT4ULR5</accession>
<dbReference type="GO" id="GO:0050480">
    <property type="term" value="F:imidazolonepropionase activity"/>
    <property type="evidence" value="ECO:0007669"/>
    <property type="project" value="UniProtKB-EC"/>
</dbReference>
<evidence type="ECO:0000259" key="9">
    <source>
        <dbReference type="Pfam" id="PF01979"/>
    </source>
</evidence>